<dbReference type="NCBIfam" id="NF012023">
    <property type="entry name" value="PRK15479.1"/>
    <property type="match status" value="1"/>
</dbReference>
<feature type="domain" description="OmpR/PhoB-type" evidence="9">
    <location>
        <begin position="123"/>
        <end position="218"/>
    </location>
</feature>
<dbReference type="GO" id="GO:0005829">
    <property type="term" value="C:cytosol"/>
    <property type="evidence" value="ECO:0007669"/>
    <property type="project" value="TreeGrafter"/>
</dbReference>
<dbReference type="CDD" id="cd17624">
    <property type="entry name" value="REC_OmpR_PmrA-like"/>
    <property type="match status" value="1"/>
</dbReference>
<dbReference type="SMART" id="SM00862">
    <property type="entry name" value="Trans_reg_C"/>
    <property type="match status" value="1"/>
</dbReference>
<dbReference type="PROSITE" id="PS51755">
    <property type="entry name" value="OMPR_PHOB"/>
    <property type="match status" value="1"/>
</dbReference>
<accession>A0A2H9U0L7</accession>
<dbReference type="SUPFAM" id="SSF46894">
    <property type="entry name" value="C-terminal effector domain of the bipartite response regulators"/>
    <property type="match status" value="1"/>
</dbReference>
<feature type="modified residue" description="4-aspartylphosphate" evidence="6">
    <location>
        <position position="51"/>
    </location>
</feature>
<feature type="DNA-binding region" description="OmpR/PhoB-type" evidence="7">
    <location>
        <begin position="123"/>
        <end position="218"/>
    </location>
</feature>
<dbReference type="CDD" id="cd00383">
    <property type="entry name" value="trans_reg_C"/>
    <property type="match status" value="1"/>
</dbReference>
<dbReference type="Gene3D" id="1.10.10.10">
    <property type="entry name" value="Winged helix-like DNA-binding domain superfamily/Winged helix DNA-binding domain"/>
    <property type="match status" value="1"/>
</dbReference>
<dbReference type="InterPro" id="IPR011006">
    <property type="entry name" value="CheY-like_superfamily"/>
</dbReference>
<keyword evidence="3" id="KW-0805">Transcription regulation</keyword>
<name>A0A2H9U0L7_9GAMM</name>
<dbReference type="PROSITE" id="PS50110">
    <property type="entry name" value="RESPONSE_REGULATORY"/>
    <property type="match status" value="1"/>
</dbReference>
<organism evidence="10 11">
    <name type="scientific">Aeromonas cavernicola</name>
    <dbReference type="NCBI Taxonomy" id="1006623"/>
    <lineage>
        <taxon>Bacteria</taxon>
        <taxon>Pseudomonadati</taxon>
        <taxon>Pseudomonadota</taxon>
        <taxon>Gammaproteobacteria</taxon>
        <taxon>Aeromonadales</taxon>
        <taxon>Aeromonadaceae</taxon>
        <taxon>Aeromonas</taxon>
    </lineage>
</organism>
<dbReference type="Pfam" id="PF00072">
    <property type="entry name" value="Response_reg"/>
    <property type="match status" value="1"/>
</dbReference>
<keyword evidence="11" id="KW-1185">Reference proteome</keyword>
<dbReference type="SUPFAM" id="SSF52172">
    <property type="entry name" value="CheY-like"/>
    <property type="match status" value="1"/>
</dbReference>
<dbReference type="InterPro" id="IPR001867">
    <property type="entry name" value="OmpR/PhoB-type_DNA-bd"/>
</dbReference>
<dbReference type="InterPro" id="IPR016032">
    <property type="entry name" value="Sig_transdc_resp-reg_C-effctor"/>
</dbReference>
<keyword evidence="4 7" id="KW-0238">DNA-binding</keyword>
<dbReference type="GO" id="GO:0006355">
    <property type="term" value="P:regulation of DNA-templated transcription"/>
    <property type="evidence" value="ECO:0007669"/>
    <property type="project" value="InterPro"/>
</dbReference>
<dbReference type="Pfam" id="PF00486">
    <property type="entry name" value="Trans_reg_C"/>
    <property type="match status" value="1"/>
</dbReference>
<reference evidence="10 11" key="1">
    <citation type="submission" date="2017-11" db="EMBL/GenBank/DDBJ databases">
        <title>Draft genome sequence of environmental isolate Aeromonas cavernicola sp. nov. MDC 2508.</title>
        <authorList>
            <person name="Colston S.M."/>
            <person name="Navarro A."/>
            <person name="Martinez-Murcia A.J."/>
            <person name="Graf J."/>
        </authorList>
    </citation>
    <scope>NUCLEOTIDE SEQUENCE [LARGE SCALE GENOMIC DNA]</scope>
    <source>
        <strain evidence="10 11">MDC 2508</strain>
    </source>
</reference>
<gene>
    <name evidence="10" type="ORF">CUC53_17375</name>
</gene>
<dbReference type="EMBL" id="PGGC01000199">
    <property type="protein sequence ID" value="PJG57554.1"/>
    <property type="molecule type" value="Genomic_DNA"/>
</dbReference>
<dbReference type="InterPro" id="IPR001789">
    <property type="entry name" value="Sig_transdc_resp-reg_receiver"/>
</dbReference>
<evidence type="ECO:0000256" key="4">
    <source>
        <dbReference type="ARBA" id="ARBA00023125"/>
    </source>
</evidence>
<dbReference type="InterPro" id="IPR036388">
    <property type="entry name" value="WH-like_DNA-bd_sf"/>
</dbReference>
<keyword evidence="1 6" id="KW-0597">Phosphoprotein</keyword>
<evidence type="ECO:0000313" key="11">
    <source>
        <dbReference type="Proteomes" id="UP000235861"/>
    </source>
</evidence>
<evidence type="ECO:0000256" key="3">
    <source>
        <dbReference type="ARBA" id="ARBA00023015"/>
    </source>
</evidence>
<protein>
    <submittedName>
        <fullName evidence="10">Transcriptional regulator TctD</fullName>
    </submittedName>
</protein>
<evidence type="ECO:0000313" key="10">
    <source>
        <dbReference type="EMBL" id="PJG57554.1"/>
    </source>
</evidence>
<evidence type="ECO:0000259" key="8">
    <source>
        <dbReference type="PROSITE" id="PS50110"/>
    </source>
</evidence>
<proteinExistence type="predicted"/>
<dbReference type="PANTHER" id="PTHR48111:SF67">
    <property type="entry name" value="TRANSCRIPTIONAL REGULATORY PROTEIN TCTD"/>
    <property type="match status" value="1"/>
</dbReference>
<evidence type="ECO:0000256" key="6">
    <source>
        <dbReference type="PROSITE-ProRule" id="PRU00169"/>
    </source>
</evidence>
<dbReference type="GO" id="GO:0032993">
    <property type="term" value="C:protein-DNA complex"/>
    <property type="evidence" value="ECO:0007669"/>
    <property type="project" value="TreeGrafter"/>
</dbReference>
<evidence type="ECO:0000256" key="7">
    <source>
        <dbReference type="PROSITE-ProRule" id="PRU01091"/>
    </source>
</evidence>
<comment type="caution">
    <text evidence="10">The sequence shown here is derived from an EMBL/GenBank/DDBJ whole genome shotgun (WGS) entry which is preliminary data.</text>
</comment>
<sequence length="224" mass="24788">MRLLLAEDNHELADWLSRALTRAGFAVDWVADGAKADHLLRHEHYALAVLDIEMPQLDGLAVLSRLRRRGQGLPVLLLTARGTVEARISGLNAGADDYLAKPFDLGELDARLRALLRRCEHGGTELRLGQLTRHPDGYFMVANTPLALTPRELALLTALMYRQGRPVAKGQLFEQVFNLDDEVGIESIDLYIHRLRKKLVGSGVVITTLRGLGYVLDAAAEVTH</sequence>
<feature type="domain" description="Response regulatory" evidence="8">
    <location>
        <begin position="2"/>
        <end position="116"/>
    </location>
</feature>
<dbReference type="AlphaFoldDB" id="A0A2H9U0L7"/>
<dbReference type="PANTHER" id="PTHR48111">
    <property type="entry name" value="REGULATOR OF RPOS"/>
    <property type="match status" value="1"/>
</dbReference>
<evidence type="ECO:0000259" key="9">
    <source>
        <dbReference type="PROSITE" id="PS51755"/>
    </source>
</evidence>
<dbReference type="SMART" id="SM00448">
    <property type="entry name" value="REC"/>
    <property type="match status" value="1"/>
</dbReference>
<evidence type="ECO:0000256" key="5">
    <source>
        <dbReference type="ARBA" id="ARBA00023163"/>
    </source>
</evidence>
<dbReference type="FunFam" id="3.40.50.2300:FF:000002">
    <property type="entry name" value="DNA-binding response regulator PhoP"/>
    <property type="match status" value="1"/>
</dbReference>
<keyword evidence="2" id="KW-0902">Two-component regulatory system</keyword>
<dbReference type="InterPro" id="IPR039420">
    <property type="entry name" value="WalR-like"/>
</dbReference>
<dbReference type="GO" id="GO:0000156">
    <property type="term" value="F:phosphorelay response regulator activity"/>
    <property type="evidence" value="ECO:0007669"/>
    <property type="project" value="TreeGrafter"/>
</dbReference>
<dbReference type="Gene3D" id="6.10.250.690">
    <property type="match status" value="1"/>
</dbReference>
<dbReference type="Gene3D" id="3.40.50.2300">
    <property type="match status" value="1"/>
</dbReference>
<dbReference type="Proteomes" id="UP000235861">
    <property type="component" value="Unassembled WGS sequence"/>
</dbReference>
<dbReference type="RefSeq" id="WP_100295284.1">
    <property type="nucleotide sequence ID" value="NZ_PGGC01000199.1"/>
</dbReference>
<evidence type="ECO:0000256" key="1">
    <source>
        <dbReference type="ARBA" id="ARBA00022553"/>
    </source>
</evidence>
<dbReference type="GO" id="GO:0000976">
    <property type="term" value="F:transcription cis-regulatory region binding"/>
    <property type="evidence" value="ECO:0007669"/>
    <property type="project" value="TreeGrafter"/>
</dbReference>
<dbReference type="OrthoDB" id="9802426at2"/>
<evidence type="ECO:0000256" key="2">
    <source>
        <dbReference type="ARBA" id="ARBA00023012"/>
    </source>
</evidence>
<keyword evidence="5" id="KW-0804">Transcription</keyword>